<evidence type="ECO:0000313" key="2">
    <source>
        <dbReference type="EMBL" id="RAO31486.1"/>
    </source>
</evidence>
<dbReference type="RefSeq" id="WP_112677070.1">
    <property type="nucleotide sequence ID" value="NZ_PYAG01000020.1"/>
</dbReference>
<dbReference type="EMBL" id="PYAG01000020">
    <property type="protein sequence ID" value="RAO31486.1"/>
    <property type="molecule type" value="Genomic_DNA"/>
</dbReference>
<evidence type="ECO:0000256" key="1">
    <source>
        <dbReference type="SAM" id="SignalP"/>
    </source>
</evidence>
<sequence length="427" mass="44557">MSKTFHRKLLTITLAAVVTTALLPVGRGNADVVPAGDSGNSQRLTEDQILNLPVDEQARIFAPLRAAASALSQIGEEKYADSYSGVTIDAPNDLVHVYATGLASSEAIIVEAGRTYPQINLDVAVAERGKYSRRQLQGAAERLLKQRTGADRVHTISVPPDGSGLKVGVGDFDAIQGVVASDSPARSTSRKQLDDRRARLANLGGIDVILRQGDEVKPVDRYGDTPAFYSGAFVTNSGWNCTTGIPVKAKSGGAESMIIASHCGRTGTQWKTGRGTVVGTVSKYSTTLDASVIPTSVAPRLWDGPPGPSAQSLALQGTGVNRVGDSVCQNGYTSGVICGIRVTDDFLYQDISAGRYAAFTARGVASSKSGSTAVRGGDSGGLVYVINGSSANPRQARGLVSAGSGSYLFYVAVADILTNWSLTLATE</sequence>
<dbReference type="Gene3D" id="2.40.10.10">
    <property type="entry name" value="Trypsin-like serine proteases"/>
    <property type="match status" value="2"/>
</dbReference>
<feature type="chain" id="PRO_5016381924" description="Streptogrisin C" evidence="1">
    <location>
        <begin position="31"/>
        <end position="427"/>
    </location>
</feature>
<dbReference type="AlphaFoldDB" id="A0A328NIQ9"/>
<organism evidence="2 3">
    <name type="scientific">Micromonospora saelicesensis</name>
    <dbReference type="NCBI Taxonomy" id="285676"/>
    <lineage>
        <taxon>Bacteria</taxon>
        <taxon>Bacillati</taxon>
        <taxon>Actinomycetota</taxon>
        <taxon>Actinomycetes</taxon>
        <taxon>Micromonosporales</taxon>
        <taxon>Micromonosporaceae</taxon>
        <taxon>Micromonospora</taxon>
    </lineage>
</organism>
<evidence type="ECO:0008006" key="4">
    <source>
        <dbReference type="Google" id="ProtNLM"/>
    </source>
</evidence>
<comment type="caution">
    <text evidence="2">The sequence shown here is derived from an EMBL/GenBank/DDBJ whole genome shotgun (WGS) entry which is preliminary data.</text>
</comment>
<dbReference type="SUPFAM" id="SSF50494">
    <property type="entry name" value="Trypsin-like serine proteases"/>
    <property type="match status" value="1"/>
</dbReference>
<reference evidence="2 3" key="1">
    <citation type="submission" date="2018-03" db="EMBL/GenBank/DDBJ databases">
        <title>Defining the species Micromonospora saelicesensis and Micromonospora noduli under the framework of genomics.</title>
        <authorList>
            <person name="Riesco R."/>
            <person name="Trujillo M.E."/>
        </authorList>
    </citation>
    <scope>NUCLEOTIDE SEQUENCE [LARGE SCALE GENOMIC DNA]</scope>
    <source>
        <strain evidence="2 3">PSN13</strain>
    </source>
</reference>
<protein>
    <recommendedName>
        <fullName evidence="4">Streptogrisin C</fullName>
    </recommendedName>
</protein>
<keyword evidence="1" id="KW-0732">Signal</keyword>
<proteinExistence type="predicted"/>
<gene>
    <name evidence="2" type="ORF">PSN13_04050</name>
</gene>
<evidence type="ECO:0000313" key="3">
    <source>
        <dbReference type="Proteomes" id="UP000249419"/>
    </source>
</evidence>
<dbReference type="Proteomes" id="UP000249419">
    <property type="component" value="Unassembled WGS sequence"/>
</dbReference>
<accession>A0A328NIQ9</accession>
<feature type="signal peptide" evidence="1">
    <location>
        <begin position="1"/>
        <end position="30"/>
    </location>
</feature>
<dbReference type="InterPro" id="IPR009003">
    <property type="entry name" value="Peptidase_S1_PA"/>
</dbReference>
<name>A0A328NIQ9_9ACTN</name>
<dbReference type="InterPro" id="IPR043504">
    <property type="entry name" value="Peptidase_S1_PA_chymotrypsin"/>
</dbReference>